<evidence type="ECO:0000313" key="6">
    <source>
        <dbReference type="Proteomes" id="UP001596203"/>
    </source>
</evidence>
<proteinExistence type="predicted"/>
<evidence type="ECO:0000256" key="1">
    <source>
        <dbReference type="ARBA" id="ARBA00022450"/>
    </source>
</evidence>
<evidence type="ECO:0000256" key="2">
    <source>
        <dbReference type="ARBA" id="ARBA00022553"/>
    </source>
</evidence>
<evidence type="ECO:0000256" key="3">
    <source>
        <dbReference type="SAM" id="MobiDB-lite"/>
    </source>
</evidence>
<keyword evidence="6" id="KW-1185">Reference proteome</keyword>
<sequence>MDAIRVAVAASFTADPIDETLRHWWDEWDLPAHTTFAPYNQVFQALLDDGGPLAGNRHGVNVVLIRVDQWPDAEAGADDLADAVRDSADRAPVPHLVVCCPPPPGNAGDPALAAAEARLAGALSGDPRVRVITGVDLATLYPVPDYHDPYGERSADVPYTRTMFAALGTAVARAAHAWLTPRPKVIAVDADNTLWDGVVGEDGVRGVRVGPGRRAFQEFLLAQRAAGRLIAICSKNAEADVLAVLAEHPDMVLRPEHVTAHRIDWQPKSANLAALAAELDLGLDAFVFLDDNPVECAEVRAAHPEVLALALPAEPDAVLPYLRHCWPLDVTEVTDDDRNRAERYVVEARRRAARAAAPSLASFLDGLGLVVDVRPMTSTDLARTAQLTQRTNQFNLTTVRRTAAELGTVDGEVLVVDVRDRLGSYGQVGVVVHRAHGARLEVETFLLSCRVLGRGVEHRVLASLGALAREQGLTEVALAYSPTERNRPGYDFLSGLPGVRRDGTAFVISVADAVAARYEPQSVRPAPAGAETAARLAPPADADRVHRTATTRSTAGQVLAAIEARRSSTPAAAVDTDDPTEAQVAAIWAELLDFPPTSVNDNFHELGGGSLTLVRFAVRVRDDFGVELPVDALFTDAFTVADIARTIREHSSANVDELLAELAQLSDDEVRALLDADR</sequence>
<dbReference type="EMBL" id="JBHSPR010000042">
    <property type="protein sequence ID" value="MFC6021358.1"/>
    <property type="molecule type" value="Genomic_DNA"/>
</dbReference>
<reference evidence="6" key="1">
    <citation type="journal article" date="2019" name="Int. J. Syst. Evol. Microbiol.">
        <title>The Global Catalogue of Microorganisms (GCM) 10K type strain sequencing project: providing services to taxonomists for standard genome sequencing and annotation.</title>
        <authorList>
            <consortium name="The Broad Institute Genomics Platform"/>
            <consortium name="The Broad Institute Genome Sequencing Center for Infectious Disease"/>
            <person name="Wu L."/>
            <person name="Ma J."/>
        </authorList>
    </citation>
    <scope>NUCLEOTIDE SEQUENCE [LARGE SCALE GENOMIC DNA]</scope>
    <source>
        <strain evidence="6">ZS-35-S2</strain>
    </source>
</reference>
<dbReference type="InterPro" id="IPR010033">
    <property type="entry name" value="HAD_SF_ppase_IIIC"/>
</dbReference>
<dbReference type="SUPFAM" id="SSF56784">
    <property type="entry name" value="HAD-like"/>
    <property type="match status" value="1"/>
</dbReference>
<keyword evidence="2" id="KW-0597">Phosphoprotein</keyword>
<dbReference type="Gene3D" id="3.40.50.1110">
    <property type="entry name" value="SGNH hydrolase"/>
    <property type="match status" value="1"/>
</dbReference>
<comment type="caution">
    <text evidence="5">The sequence shown here is derived from an EMBL/GenBank/DDBJ whole genome shotgun (WGS) entry which is preliminary data.</text>
</comment>
<evidence type="ECO:0000313" key="5">
    <source>
        <dbReference type="EMBL" id="MFC6021358.1"/>
    </source>
</evidence>
<dbReference type="SMART" id="SM00823">
    <property type="entry name" value="PKS_PP"/>
    <property type="match status" value="1"/>
</dbReference>
<feature type="region of interest" description="Disordered" evidence="3">
    <location>
        <begin position="525"/>
        <end position="550"/>
    </location>
</feature>
<feature type="compositionally biased region" description="Low complexity" evidence="3">
    <location>
        <begin position="525"/>
        <end position="540"/>
    </location>
</feature>
<dbReference type="InterPro" id="IPR023214">
    <property type="entry name" value="HAD_sf"/>
</dbReference>
<dbReference type="Gene3D" id="1.10.1200.10">
    <property type="entry name" value="ACP-like"/>
    <property type="match status" value="1"/>
</dbReference>
<keyword evidence="1" id="KW-0596">Phosphopantetheine</keyword>
<dbReference type="PANTHER" id="PTHR44845">
    <property type="entry name" value="CARRIER DOMAIN-CONTAINING PROTEIN"/>
    <property type="match status" value="1"/>
</dbReference>
<dbReference type="SUPFAM" id="SSF47336">
    <property type="entry name" value="ACP-like"/>
    <property type="match status" value="1"/>
</dbReference>
<dbReference type="Gene3D" id="3.40.630.30">
    <property type="match status" value="1"/>
</dbReference>
<dbReference type="InterPro" id="IPR036514">
    <property type="entry name" value="SGNH_hydro_sf"/>
</dbReference>
<dbReference type="Proteomes" id="UP001596203">
    <property type="component" value="Unassembled WGS sequence"/>
</dbReference>
<dbReference type="InterPro" id="IPR020806">
    <property type="entry name" value="PKS_PP-bd"/>
</dbReference>
<organism evidence="5 6">
    <name type="scientific">Plantactinospora solaniradicis</name>
    <dbReference type="NCBI Taxonomy" id="1723736"/>
    <lineage>
        <taxon>Bacteria</taxon>
        <taxon>Bacillati</taxon>
        <taxon>Actinomycetota</taxon>
        <taxon>Actinomycetes</taxon>
        <taxon>Micromonosporales</taxon>
        <taxon>Micromonosporaceae</taxon>
        <taxon>Plantactinospora</taxon>
    </lineage>
</organism>
<dbReference type="InterPro" id="IPR036412">
    <property type="entry name" value="HAD-like_sf"/>
</dbReference>
<dbReference type="NCBIfam" id="TIGR01686">
    <property type="entry name" value="FkbH"/>
    <property type="match status" value="1"/>
</dbReference>
<feature type="domain" description="Carrier" evidence="4">
    <location>
        <begin position="575"/>
        <end position="651"/>
    </location>
</feature>
<dbReference type="NCBIfam" id="TIGR01681">
    <property type="entry name" value="HAD-SF-IIIC"/>
    <property type="match status" value="1"/>
</dbReference>
<dbReference type="InterPro" id="IPR036736">
    <property type="entry name" value="ACP-like_sf"/>
</dbReference>
<dbReference type="InterPro" id="IPR009081">
    <property type="entry name" value="PP-bd_ACP"/>
</dbReference>
<accession>A0ABW1KKH4</accession>
<gene>
    <name evidence="5" type="ORF">ACFP2T_34950</name>
</gene>
<protein>
    <submittedName>
        <fullName evidence="5">HAD-IIIC family phosphatase</fullName>
    </submittedName>
</protein>
<dbReference type="InterPro" id="IPR010037">
    <property type="entry name" value="FkbH_domain"/>
</dbReference>
<evidence type="ECO:0000259" key="4">
    <source>
        <dbReference type="PROSITE" id="PS50075"/>
    </source>
</evidence>
<dbReference type="PROSITE" id="PS50075">
    <property type="entry name" value="CARRIER"/>
    <property type="match status" value="1"/>
</dbReference>
<dbReference type="PANTHER" id="PTHR44845:SF6">
    <property type="entry name" value="BETA-ALANINE-ACTIVATING ENZYME"/>
    <property type="match status" value="1"/>
</dbReference>
<dbReference type="Gene3D" id="3.40.50.1000">
    <property type="entry name" value="HAD superfamily/HAD-like"/>
    <property type="match status" value="1"/>
</dbReference>
<dbReference type="RefSeq" id="WP_377429451.1">
    <property type="nucleotide sequence ID" value="NZ_JBHSPR010000042.1"/>
</dbReference>
<dbReference type="Pfam" id="PF00550">
    <property type="entry name" value="PP-binding"/>
    <property type="match status" value="1"/>
</dbReference>
<name>A0ABW1KKH4_9ACTN</name>